<keyword evidence="3 6" id="KW-0812">Transmembrane</keyword>
<feature type="transmembrane region" description="Helical" evidence="6">
    <location>
        <begin position="47"/>
        <end position="64"/>
    </location>
</feature>
<dbReference type="EMBL" id="FOGC01000001">
    <property type="protein sequence ID" value="SEQ10767.1"/>
    <property type="molecule type" value="Genomic_DNA"/>
</dbReference>
<dbReference type="OrthoDB" id="194658at2"/>
<proteinExistence type="predicted"/>
<keyword evidence="5 6" id="KW-0472">Membrane</keyword>
<evidence type="ECO:0000256" key="4">
    <source>
        <dbReference type="ARBA" id="ARBA00022989"/>
    </source>
</evidence>
<protein>
    <submittedName>
        <fullName evidence="7">Holin-like protein</fullName>
    </submittedName>
</protein>
<sequence length="144" mass="16189">MSTLWRSIRQKLVTDSLWQVPLQLCIYIWLYLLAGLLVTLFHLPLPANVIGLSILLLLIMLRIVPVKWIRAGGNWLLAEMLLFFIPAVVAVVNYGPLLRSEGWKIVAVIGLSTLLVLGATGLVVERVFRYEIARAQRKLGANDE</sequence>
<dbReference type="RefSeq" id="WP_092671479.1">
    <property type="nucleotide sequence ID" value="NZ_FOGC01000001.1"/>
</dbReference>
<feature type="transmembrane region" description="Helical" evidence="6">
    <location>
        <begin position="103"/>
        <end position="124"/>
    </location>
</feature>
<evidence type="ECO:0000313" key="7">
    <source>
        <dbReference type="EMBL" id="SEQ10767.1"/>
    </source>
</evidence>
<evidence type="ECO:0000313" key="8">
    <source>
        <dbReference type="Proteomes" id="UP000242515"/>
    </source>
</evidence>
<dbReference type="STRING" id="988801.SAMN05216522_101219"/>
<feature type="transmembrane region" description="Helical" evidence="6">
    <location>
        <begin position="20"/>
        <end position="41"/>
    </location>
</feature>
<dbReference type="Proteomes" id="UP000242515">
    <property type="component" value="Unassembled WGS sequence"/>
</dbReference>
<accession>A0A1H9DBR9</accession>
<dbReference type="InterPro" id="IPR005538">
    <property type="entry name" value="LrgA/CidA"/>
</dbReference>
<keyword evidence="4 6" id="KW-1133">Transmembrane helix</keyword>
<evidence type="ECO:0000256" key="2">
    <source>
        <dbReference type="ARBA" id="ARBA00022475"/>
    </source>
</evidence>
<keyword evidence="2" id="KW-1003">Cell membrane</keyword>
<dbReference type="GO" id="GO:0005886">
    <property type="term" value="C:plasma membrane"/>
    <property type="evidence" value="ECO:0007669"/>
    <property type="project" value="UniProtKB-SubCell"/>
</dbReference>
<dbReference type="PANTHER" id="PTHR33931">
    <property type="entry name" value="HOLIN-LIKE PROTEIN CIDA-RELATED"/>
    <property type="match status" value="1"/>
</dbReference>
<gene>
    <name evidence="7" type="ORF">SAMN05216522_101219</name>
</gene>
<evidence type="ECO:0000256" key="1">
    <source>
        <dbReference type="ARBA" id="ARBA00004651"/>
    </source>
</evidence>
<dbReference type="AlphaFoldDB" id="A0A1H9DBR9"/>
<name>A0A1H9DBR9_9GAMM</name>
<evidence type="ECO:0000256" key="3">
    <source>
        <dbReference type="ARBA" id="ARBA00022692"/>
    </source>
</evidence>
<dbReference type="PANTHER" id="PTHR33931:SF2">
    <property type="entry name" value="HOLIN-LIKE PROTEIN CIDA"/>
    <property type="match status" value="1"/>
</dbReference>
<feature type="transmembrane region" description="Helical" evidence="6">
    <location>
        <begin position="76"/>
        <end position="97"/>
    </location>
</feature>
<evidence type="ECO:0000256" key="5">
    <source>
        <dbReference type="ARBA" id="ARBA00023136"/>
    </source>
</evidence>
<organism evidence="7 8">
    <name type="scientific">Rosenbergiella nectarea</name>
    <dbReference type="NCBI Taxonomy" id="988801"/>
    <lineage>
        <taxon>Bacteria</taxon>
        <taxon>Pseudomonadati</taxon>
        <taxon>Pseudomonadota</taxon>
        <taxon>Gammaproteobacteria</taxon>
        <taxon>Enterobacterales</taxon>
        <taxon>Erwiniaceae</taxon>
        <taxon>Rosenbergiella</taxon>
    </lineage>
</organism>
<evidence type="ECO:0000256" key="6">
    <source>
        <dbReference type="SAM" id="Phobius"/>
    </source>
</evidence>
<comment type="subcellular location">
    <subcellularLocation>
        <location evidence="1">Cell membrane</location>
        <topology evidence="1">Multi-pass membrane protein</topology>
    </subcellularLocation>
</comment>
<reference evidence="8" key="1">
    <citation type="submission" date="2016-10" db="EMBL/GenBank/DDBJ databases">
        <authorList>
            <person name="Varghese N."/>
            <person name="Submissions S."/>
        </authorList>
    </citation>
    <scope>NUCLEOTIDE SEQUENCE [LARGE SCALE GENOMIC DNA]</scope>
    <source>
        <strain evidence="8">8N4</strain>
    </source>
</reference>
<keyword evidence="8" id="KW-1185">Reference proteome</keyword>
<dbReference type="Pfam" id="PF03788">
    <property type="entry name" value="LrgA"/>
    <property type="match status" value="1"/>
</dbReference>